<proteinExistence type="predicted"/>
<keyword evidence="2" id="KW-1185">Reference proteome</keyword>
<dbReference type="Proteomes" id="UP000605361">
    <property type="component" value="Unassembled WGS sequence"/>
</dbReference>
<dbReference type="RefSeq" id="WP_195898023.1">
    <property type="nucleotide sequence ID" value="NZ_JADOGI010000082.1"/>
</dbReference>
<evidence type="ECO:0000313" key="2">
    <source>
        <dbReference type="Proteomes" id="UP000605361"/>
    </source>
</evidence>
<name>A0A931AFC1_9ACTN</name>
<protein>
    <recommendedName>
        <fullName evidence="3">Hemerythrin HHE cation binding domain-containing protein</fullName>
    </recommendedName>
</protein>
<sequence length="136" mass="15778">MTGCGRWGAWHERLAQAGDRSQPPARRAEALHRLHTALGRHLDDEERDAVPLIRAHITAAEWQAHGMEVIRGYDRKRVPLLFGWACAAGSPELVRQALTDFPAPIRLLFRLRWWPAYRRRHTRLYGTPPRRHPDRA</sequence>
<evidence type="ECO:0008006" key="3">
    <source>
        <dbReference type="Google" id="ProtNLM"/>
    </source>
</evidence>
<comment type="caution">
    <text evidence="1">The sequence shown here is derived from an EMBL/GenBank/DDBJ whole genome shotgun (WGS) entry which is preliminary data.</text>
</comment>
<dbReference type="Gene3D" id="1.20.120.520">
    <property type="entry name" value="nmb1532 protein domain like"/>
    <property type="match status" value="1"/>
</dbReference>
<gene>
    <name evidence="1" type="ORF">ITP53_25795</name>
</gene>
<dbReference type="AlphaFoldDB" id="A0A931AFC1"/>
<dbReference type="EMBL" id="JADOGI010000082">
    <property type="protein sequence ID" value="MBF8189085.1"/>
    <property type="molecule type" value="Genomic_DNA"/>
</dbReference>
<reference evidence="1" key="1">
    <citation type="submission" date="2020-11" db="EMBL/GenBank/DDBJ databases">
        <title>Whole-genome analyses of Nonomuraea sp. K274.</title>
        <authorList>
            <person name="Veyisoglu A."/>
        </authorList>
    </citation>
    <scope>NUCLEOTIDE SEQUENCE</scope>
    <source>
        <strain evidence="1">K274</strain>
    </source>
</reference>
<evidence type="ECO:0000313" key="1">
    <source>
        <dbReference type="EMBL" id="MBF8189085.1"/>
    </source>
</evidence>
<accession>A0A931AFC1</accession>
<organism evidence="1 2">
    <name type="scientific">Nonomuraea cypriaca</name>
    <dbReference type="NCBI Taxonomy" id="1187855"/>
    <lineage>
        <taxon>Bacteria</taxon>
        <taxon>Bacillati</taxon>
        <taxon>Actinomycetota</taxon>
        <taxon>Actinomycetes</taxon>
        <taxon>Streptosporangiales</taxon>
        <taxon>Streptosporangiaceae</taxon>
        <taxon>Nonomuraea</taxon>
    </lineage>
</organism>